<dbReference type="Proteomes" id="UP000770889">
    <property type="component" value="Unassembled WGS sequence"/>
</dbReference>
<evidence type="ECO:0000313" key="10">
    <source>
        <dbReference type="Proteomes" id="UP000770889"/>
    </source>
</evidence>
<comment type="caution">
    <text evidence="9">The sequence shown here is derived from an EMBL/GenBank/DDBJ whole genome shotgun (WGS) entry which is preliminary data.</text>
</comment>
<name>A0A944QT91_9GAMM</name>
<dbReference type="InterPro" id="IPR029024">
    <property type="entry name" value="TerB-like"/>
</dbReference>
<dbReference type="Gene3D" id="1.10.287.110">
    <property type="entry name" value="DnaJ domain"/>
    <property type="match status" value="1"/>
</dbReference>
<dbReference type="PANTHER" id="PTHR24074">
    <property type="entry name" value="CO-CHAPERONE PROTEIN DJLA"/>
    <property type="match status" value="1"/>
</dbReference>
<dbReference type="Pfam" id="PF05099">
    <property type="entry name" value="TerB"/>
    <property type="match status" value="1"/>
</dbReference>
<evidence type="ECO:0000256" key="3">
    <source>
        <dbReference type="ARBA" id="ARBA00022692"/>
    </source>
</evidence>
<evidence type="ECO:0000256" key="1">
    <source>
        <dbReference type="ARBA" id="ARBA00022475"/>
    </source>
</evidence>
<protein>
    <recommendedName>
        <fullName evidence="7">Co-chaperone protein DjlA</fullName>
    </recommendedName>
</protein>
<gene>
    <name evidence="7 9" type="primary">djlA</name>
    <name evidence="9" type="ORF">KME65_00830</name>
</gene>
<evidence type="ECO:0000256" key="7">
    <source>
        <dbReference type="HAMAP-Rule" id="MF_01153"/>
    </source>
</evidence>
<keyword evidence="1 7" id="KW-1003">Cell membrane</keyword>
<dbReference type="InterPro" id="IPR050817">
    <property type="entry name" value="DjlA_DnaK_co-chaperone"/>
</dbReference>
<keyword evidence="6 7" id="KW-0143">Chaperone</keyword>
<keyword evidence="2 7" id="KW-0997">Cell inner membrane</keyword>
<dbReference type="CDD" id="cd06257">
    <property type="entry name" value="DnaJ"/>
    <property type="match status" value="1"/>
</dbReference>
<dbReference type="GO" id="GO:0051087">
    <property type="term" value="F:protein-folding chaperone binding"/>
    <property type="evidence" value="ECO:0007669"/>
    <property type="project" value="InterPro"/>
</dbReference>
<feature type="topological domain" description="Periplasmic" evidence="7">
    <location>
        <begin position="1"/>
        <end position="6"/>
    </location>
</feature>
<dbReference type="InterPro" id="IPR036869">
    <property type="entry name" value="J_dom_sf"/>
</dbReference>
<reference evidence="9 10" key="1">
    <citation type="submission" date="2021-05" db="EMBL/GenBank/DDBJ databases">
        <title>Genetic and Functional Diversity in Clade A Lucinid endosymbionts from the Bahamas.</title>
        <authorList>
            <person name="Giani N.M."/>
            <person name="Engel A.S."/>
            <person name="Campbell B.J."/>
        </authorList>
    </citation>
    <scope>NUCLEOTIDE SEQUENCE [LARGE SCALE GENOMIC DNA]</scope>
    <source>
        <strain evidence="9">LUC16012Gg_MoonRockCtena</strain>
    </source>
</reference>
<dbReference type="PRINTS" id="PR00625">
    <property type="entry name" value="JDOMAIN"/>
</dbReference>
<keyword evidence="5 7" id="KW-0472">Membrane</keyword>
<dbReference type="HAMAP" id="MF_01153">
    <property type="entry name" value="DjlA"/>
    <property type="match status" value="1"/>
</dbReference>
<dbReference type="CDD" id="cd07316">
    <property type="entry name" value="terB_like_DjlA"/>
    <property type="match status" value="1"/>
</dbReference>
<evidence type="ECO:0000256" key="5">
    <source>
        <dbReference type="ARBA" id="ARBA00023136"/>
    </source>
</evidence>
<dbReference type="InterPro" id="IPR007791">
    <property type="entry name" value="DjlA_N"/>
</dbReference>
<dbReference type="SUPFAM" id="SSF46565">
    <property type="entry name" value="Chaperone J-domain"/>
    <property type="match status" value="1"/>
</dbReference>
<proteinExistence type="inferred from homology"/>
<organism evidence="9 10">
    <name type="scientific">Candidatus Thiodiazotropha taylori</name>
    <dbReference type="NCBI Taxonomy" id="2792791"/>
    <lineage>
        <taxon>Bacteria</taxon>
        <taxon>Pseudomonadati</taxon>
        <taxon>Pseudomonadota</taxon>
        <taxon>Gammaproteobacteria</taxon>
        <taxon>Chromatiales</taxon>
        <taxon>Sedimenticolaceae</taxon>
        <taxon>Candidatus Thiodiazotropha</taxon>
    </lineage>
</organism>
<feature type="domain" description="J" evidence="8">
    <location>
        <begin position="207"/>
        <end position="271"/>
    </location>
</feature>
<evidence type="ECO:0000256" key="6">
    <source>
        <dbReference type="ARBA" id="ARBA00023186"/>
    </source>
</evidence>
<dbReference type="GO" id="GO:0005886">
    <property type="term" value="C:plasma membrane"/>
    <property type="evidence" value="ECO:0007669"/>
    <property type="project" value="UniProtKB-SubCell"/>
</dbReference>
<dbReference type="EMBL" id="JAHHGM010000001">
    <property type="protein sequence ID" value="MBT2987485.1"/>
    <property type="molecule type" value="Genomic_DNA"/>
</dbReference>
<evidence type="ECO:0000313" key="9">
    <source>
        <dbReference type="EMBL" id="MBT2987485.1"/>
    </source>
</evidence>
<dbReference type="PROSITE" id="PS50076">
    <property type="entry name" value="DNAJ_2"/>
    <property type="match status" value="1"/>
</dbReference>
<comment type="subunit">
    <text evidence="7">Homodimer.</text>
</comment>
<dbReference type="InterPro" id="IPR023749">
    <property type="entry name" value="DjlA"/>
</dbReference>
<feature type="topological domain" description="Cytoplasmic" evidence="7">
    <location>
        <begin position="31"/>
        <end position="273"/>
    </location>
</feature>
<dbReference type="SMART" id="SM00271">
    <property type="entry name" value="DnaJ"/>
    <property type="match status" value="1"/>
</dbReference>
<dbReference type="InterPro" id="IPR001623">
    <property type="entry name" value="DnaJ_domain"/>
</dbReference>
<keyword evidence="3 7" id="KW-0812">Transmembrane</keyword>
<evidence type="ECO:0000259" key="8">
    <source>
        <dbReference type="PROSITE" id="PS50076"/>
    </source>
</evidence>
<comment type="domain">
    <text evidence="7">The transmembrane domain is a dimerization domain.</text>
</comment>
<dbReference type="Gene3D" id="1.10.3680.10">
    <property type="entry name" value="TerB-like"/>
    <property type="match status" value="1"/>
</dbReference>
<dbReference type="NCBIfam" id="NF006948">
    <property type="entry name" value="PRK09430.1"/>
    <property type="match status" value="1"/>
</dbReference>
<keyword evidence="4 7" id="KW-1133">Transmembrane helix</keyword>
<accession>A0A944QT91</accession>
<dbReference type="Pfam" id="PF00226">
    <property type="entry name" value="DnaJ"/>
    <property type="match status" value="1"/>
</dbReference>
<dbReference type="AlphaFoldDB" id="A0A944QT91"/>
<evidence type="ECO:0000256" key="2">
    <source>
        <dbReference type="ARBA" id="ARBA00022519"/>
    </source>
</evidence>
<evidence type="ECO:0000256" key="4">
    <source>
        <dbReference type="ARBA" id="ARBA00022989"/>
    </source>
</evidence>
<comment type="function">
    <text evidence="7">Regulatory DnaK co-chaperone. Direct interaction between DnaK and DjlA is needed for the induction of the wcaABCDE operon, involved in the synthesis of a colanic acid polysaccharide capsule, possibly through activation of the RcsB/RcsC phosphotransfer signaling pathway. The colanic acid capsule may help the bacterium survive conditions outside the host.</text>
</comment>
<comment type="subcellular location">
    <subcellularLocation>
        <location evidence="7">Cell inner membrane</location>
        <topology evidence="7">Single-pass type III membrane protein</topology>
    </subcellularLocation>
</comment>
<sequence length="273" mass="30431">MSWWGKLVGGAFGFMLGGPLGAVLGAALGHHFDKGLQGLPDDQVSWGPGDQERVQTAFFTATFSVMGHLAKADGRVSPDEIKMAEALMAQMSLSSEMRQTAIHLFNEGKTEDFPLDDVVAQFRQECHRRQTLIQMFLEIQIQAAYADGRLHAEEESLLLHICSLLNVSEFTFRRLERMIRAHYHYQGAAGGRGDRAAPRSQGPSLEDAYAILNVTAEASDKEVKRAYRRLISQHHPDKLVSKGLPEEMMKMAAQKTDEIKKAYERVKEARGMA</sequence>
<dbReference type="SUPFAM" id="SSF158682">
    <property type="entry name" value="TerB-like"/>
    <property type="match status" value="1"/>
</dbReference>